<proteinExistence type="predicted"/>
<reference evidence="1 2" key="1">
    <citation type="journal article" date="2012" name="PLoS Pathog.">
        <title>The genome of the obligate intracellular parasite Trachipleistophora hominis: new insights into microsporidian genome dynamics and reductive evolution.</title>
        <authorList>
            <person name="Heinz E."/>
            <person name="Williams T.A."/>
            <person name="Nakjang S."/>
            <person name="Noel C.J."/>
            <person name="Swan D.C."/>
            <person name="Goldberg A.V."/>
            <person name="Harris S.R."/>
            <person name="Weinmaier T."/>
            <person name="Markert S."/>
            <person name="Becher D."/>
            <person name="Bernhardt J."/>
            <person name="Dagan T."/>
            <person name="Hacker C."/>
            <person name="Lucocq J.M."/>
            <person name="Schweder T."/>
            <person name="Rattei T."/>
            <person name="Hall N."/>
            <person name="Hirt R.P."/>
            <person name="Embley T.M."/>
        </authorList>
    </citation>
    <scope>NUCLEOTIDE SEQUENCE [LARGE SCALE GENOMIC DNA]</scope>
</reference>
<accession>L7JZR7</accession>
<organism evidence="1 2">
    <name type="scientific">Trachipleistophora hominis</name>
    <name type="common">Microsporidian parasite</name>
    <dbReference type="NCBI Taxonomy" id="72359"/>
    <lineage>
        <taxon>Eukaryota</taxon>
        <taxon>Fungi</taxon>
        <taxon>Fungi incertae sedis</taxon>
        <taxon>Microsporidia</taxon>
        <taxon>Pleistophoridae</taxon>
        <taxon>Trachipleistophora</taxon>
    </lineage>
</organism>
<keyword evidence="2" id="KW-1185">Reference proteome</keyword>
<sequence>MSTNLIVIGHTDKNRYATTDTIVFFTRVSNNAYGIKGVKLRLYCHLALKAKSNVVNKIKLVASSDKSAVEHNECRTMIKIPSNAAPTVYEKYLCVYYTLSAVVHISRTSPIVIERRVFIYREPRRAEPFCAIGAFKGITFPSVFVSID</sequence>
<evidence type="ECO:0000313" key="2">
    <source>
        <dbReference type="Proteomes" id="UP000011185"/>
    </source>
</evidence>
<evidence type="ECO:0000313" key="1">
    <source>
        <dbReference type="EMBL" id="ELQ76934.1"/>
    </source>
</evidence>
<dbReference type="OrthoDB" id="2189698at2759"/>
<dbReference type="InParanoid" id="L7JZR7"/>
<name>L7JZR7_TRAHO</name>
<protein>
    <submittedName>
        <fullName evidence="1">Uncharacterized protein</fullName>
    </submittedName>
</protein>
<dbReference type="Proteomes" id="UP000011185">
    <property type="component" value="Unassembled WGS sequence"/>
</dbReference>
<gene>
    <name evidence="1" type="ORF">THOM_0073</name>
</gene>
<dbReference type="AlphaFoldDB" id="L7JZR7"/>
<dbReference type="VEuPathDB" id="MicrosporidiaDB:THOM_0073"/>
<dbReference type="Gene3D" id="2.60.40.640">
    <property type="match status" value="1"/>
</dbReference>
<dbReference type="InterPro" id="IPR014752">
    <property type="entry name" value="Arrestin-like_C"/>
</dbReference>
<dbReference type="HOGENOM" id="CLU_1760067_0_0_1"/>
<dbReference type="EMBL" id="JH993804">
    <property type="protein sequence ID" value="ELQ76934.1"/>
    <property type="molecule type" value="Genomic_DNA"/>
</dbReference>